<gene>
    <name evidence="6" type="ORF">FSARC_7055</name>
</gene>
<keyword evidence="2" id="KW-0539">Nucleus</keyword>
<feature type="compositionally biased region" description="Polar residues" evidence="3">
    <location>
        <begin position="582"/>
        <end position="594"/>
    </location>
</feature>
<feature type="domain" description="AB hydrolase-1" evidence="4">
    <location>
        <begin position="108"/>
        <end position="243"/>
    </location>
</feature>
<evidence type="ECO:0008006" key="8">
    <source>
        <dbReference type="Google" id="ProtNLM"/>
    </source>
</evidence>
<dbReference type="InterPro" id="IPR029058">
    <property type="entry name" value="AB_hydrolase_fold"/>
</dbReference>
<dbReference type="Pfam" id="PF11951">
    <property type="entry name" value="Fungal_trans_2"/>
    <property type="match status" value="1"/>
</dbReference>
<dbReference type="InterPro" id="IPR000073">
    <property type="entry name" value="AB_hydrolase_1"/>
</dbReference>
<dbReference type="GO" id="GO:0000976">
    <property type="term" value="F:transcription cis-regulatory region binding"/>
    <property type="evidence" value="ECO:0007669"/>
    <property type="project" value="TreeGrafter"/>
</dbReference>
<comment type="subcellular location">
    <subcellularLocation>
        <location evidence="1">Nucleus</location>
    </subcellularLocation>
</comment>
<dbReference type="Gene3D" id="3.40.50.1820">
    <property type="entry name" value="alpha/beta hydrolase"/>
    <property type="match status" value="1"/>
</dbReference>
<evidence type="ECO:0000259" key="4">
    <source>
        <dbReference type="Pfam" id="PF00561"/>
    </source>
</evidence>
<feature type="region of interest" description="Disordered" evidence="3">
    <location>
        <begin position="563"/>
        <end position="597"/>
    </location>
</feature>
<dbReference type="InterPro" id="IPR013595">
    <property type="entry name" value="Pept_S33_TAP-like_C"/>
</dbReference>
<keyword evidence="7" id="KW-1185">Reference proteome</keyword>
<evidence type="ECO:0000313" key="6">
    <source>
        <dbReference type="EMBL" id="KAF4965116.1"/>
    </source>
</evidence>
<feature type="domain" description="Peptidase S33 tripeptidyl aminopeptidase-like C-terminal" evidence="5">
    <location>
        <begin position="400"/>
        <end position="497"/>
    </location>
</feature>
<evidence type="ECO:0000256" key="2">
    <source>
        <dbReference type="ARBA" id="ARBA00023242"/>
    </source>
</evidence>
<protein>
    <recommendedName>
        <fullName evidence="8">Hydrolase</fullName>
    </recommendedName>
</protein>
<evidence type="ECO:0000256" key="1">
    <source>
        <dbReference type="ARBA" id="ARBA00004123"/>
    </source>
</evidence>
<dbReference type="Proteomes" id="UP000622797">
    <property type="component" value="Unassembled WGS sequence"/>
</dbReference>
<dbReference type="SUPFAM" id="SSF53474">
    <property type="entry name" value="alpha/beta-Hydrolases"/>
    <property type="match status" value="1"/>
</dbReference>
<dbReference type="Pfam" id="PF00561">
    <property type="entry name" value="Abhydrolase_1"/>
    <property type="match status" value="1"/>
</dbReference>
<dbReference type="OrthoDB" id="425534at2759"/>
<reference evidence="6" key="1">
    <citation type="journal article" date="2020" name="BMC Genomics">
        <title>Correction to: Identification and distribution of gene clusters required for synthesis of sphingolipid metabolism inhibitors in diverse species of the filamentous fungus Fusarium.</title>
        <authorList>
            <person name="Kim H.S."/>
            <person name="Lohmar J.M."/>
            <person name="Busman M."/>
            <person name="Brown D.W."/>
            <person name="Naumann T.A."/>
            <person name="Divon H.H."/>
            <person name="Lysoe E."/>
            <person name="Uhlig S."/>
            <person name="Proctor R.H."/>
        </authorList>
    </citation>
    <scope>NUCLEOTIDE SEQUENCE</scope>
    <source>
        <strain evidence="6">NRRL 20472</strain>
    </source>
</reference>
<evidence type="ECO:0000256" key="3">
    <source>
        <dbReference type="SAM" id="MobiDB-lite"/>
    </source>
</evidence>
<dbReference type="Pfam" id="PF08386">
    <property type="entry name" value="Abhydrolase_4"/>
    <property type="match status" value="1"/>
</dbReference>
<sequence length="1061" mass="117997">MKIDFPLHFLATVGTFAQSSVAFATVKWSNCTDLKVGDVPAECGTLKVPLDYTNQKTGKTLDLAVLRVRTQHKPSKGSVIFNFGGPGAPGREALAREPESWFTITGGQYDLVTFDPRGTGGSMPFTCFNSKREESAAMLENPYIWKDPLTSIFMSTDASNTAPGRIWAIGKAVADQCYKEHGDVGSLIGTAFVVRDVMAIVDALEEDGMLKFWGASYGTLLGATAAAMFPHRIGKMVLDGNLIPQDYYGGRQESQIVDSDKVFRHFFEACLKSPKNCAFSTSNSTATELEQQVWNLLEDVKYHPRVFNGTLIDYNRVENGILNGLYAPPLWPGVAAGLYHLMNGNLTGFAEAWAPVDGQTNGNINMAVLGIRCSDRYPRYDSFKRFEEAMEDQVKVSRLMGSAQSLFDAACAQWGTEAKERYEGTFQVETKFPVLVIGNTGDFITPLPSARNVSESLEGSVLLHHDGYGHASTAQPSTCTINATAAYYTNGTLPKNGLILTPIWDKRSGINFTAVHAALILNYPIKKPNPYLYQHRATKCTECQDIGVECRRQPRIQFRHLSGVIGQKDNKSRNAPKKYKHSQSSPITSTTRSATDLDDGCTEVESVVQSLVSPQPPHADSLTRITRHNEARYTNLMTQSAPDEITIERMSEVTTVNHDTTSITAGFCGMDHQLTNDHTTTPSLTPAAACGSESEPRAVWFPSHMEEREGVLIRIFITEITKSLDSADEQRHFTTVVPKLALEEPMVFFGILALASRYEHLRSQNPGNLESTYYHDKCLELLIAALSRPPDTYGVVLLTTVVLSRLYEEFNADFDTYFYHLTGTGTLLSCAEIARSAPEGGMAEAASWIHLRQAIYISLVHERQLEIDLDLYESFKSLQFSSHHDSSITKRSILTLARIVKATFAHGSPQSVENTDLMLGELDKALSEWHDNLPRFFCPVHEVLPDIEAGRPFPIIWMFTSMQGSRRNASEAIRIRKVKEKSILEYLHKLIGLALGNEYFPGAFYMPSYMISLCGHLIKKPLERTCVIDFLKEMQENRVFRSTSKIVESLSHQWEELDGLG</sequence>
<name>A0A8H4X8S1_9HYPO</name>
<dbReference type="EMBL" id="JABEXW010000371">
    <property type="protein sequence ID" value="KAF4965116.1"/>
    <property type="molecule type" value="Genomic_DNA"/>
</dbReference>
<accession>A0A8H4X8S1</accession>
<dbReference type="GO" id="GO:0005634">
    <property type="term" value="C:nucleus"/>
    <property type="evidence" value="ECO:0007669"/>
    <property type="project" value="UniProtKB-SubCell"/>
</dbReference>
<evidence type="ECO:0000259" key="5">
    <source>
        <dbReference type="Pfam" id="PF08386"/>
    </source>
</evidence>
<dbReference type="PANTHER" id="PTHR37534">
    <property type="entry name" value="TRANSCRIPTIONAL ACTIVATOR PROTEIN UGA3"/>
    <property type="match status" value="1"/>
</dbReference>
<dbReference type="AlphaFoldDB" id="A0A8H4X8S1"/>
<dbReference type="PANTHER" id="PTHR37534:SF25">
    <property type="entry name" value="ZN(II)2CYS6 TRANSCRIPTION FACTOR (EUROFUNG)"/>
    <property type="match status" value="1"/>
</dbReference>
<dbReference type="InterPro" id="IPR021858">
    <property type="entry name" value="Fun_TF"/>
</dbReference>
<proteinExistence type="predicted"/>
<organism evidence="6 7">
    <name type="scientific">Fusarium sarcochroum</name>
    <dbReference type="NCBI Taxonomy" id="1208366"/>
    <lineage>
        <taxon>Eukaryota</taxon>
        <taxon>Fungi</taxon>
        <taxon>Dikarya</taxon>
        <taxon>Ascomycota</taxon>
        <taxon>Pezizomycotina</taxon>
        <taxon>Sordariomycetes</taxon>
        <taxon>Hypocreomycetidae</taxon>
        <taxon>Hypocreales</taxon>
        <taxon>Nectriaceae</taxon>
        <taxon>Fusarium</taxon>
        <taxon>Fusarium lateritium species complex</taxon>
    </lineage>
</organism>
<comment type="caution">
    <text evidence="6">The sequence shown here is derived from an EMBL/GenBank/DDBJ whole genome shotgun (WGS) entry which is preliminary data.</text>
</comment>
<reference evidence="6" key="2">
    <citation type="submission" date="2020-05" db="EMBL/GenBank/DDBJ databases">
        <authorList>
            <person name="Kim H.-S."/>
            <person name="Proctor R.H."/>
            <person name="Brown D.W."/>
        </authorList>
    </citation>
    <scope>NUCLEOTIDE SEQUENCE</scope>
    <source>
        <strain evidence="6">NRRL 20472</strain>
    </source>
</reference>
<dbReference type="GO" id="GO:0003700">
    <property type="term" value="F:DNA-binding transcription factor activity"/>
    <property type="evidence" value="ECO:0007669"/>
    <property type="project" value="TreeGrafter"/>
</dbReference>
<dbReference type="GO" id="GO:0045944">
    <property type="term" value="P:positive regulation of transcription by RNA polymerase II"/>
    <property type="evidence" value="ECO:0007669"/>
    <property type="project" value="TreeGrafter"/>
</dbReference>
<evidence type="ECO:0000313" key="7">
    <source>
        <dbReference type="Proteomes" id="UP000622797"/>
    </source>
</evidence>